<evidence type="ECO:0000256" key="4">
    <source>
        <dbReference type="ARBA" id="ARBA00022989"/>
    </source>
</evidence>
<accession>A0A8T0TM09</accession>
<dbReference type="Proteomes" id="UP000823388">
    <property type="component" value="Chromosome 4K"/>
</dbReference>
<dbReference type="InterPro" id="IPR009606">
    <property type="entry name" value="DEAL/Modifying_wall_lignin1/2"/>
</dbReference>
<feature type="transmembrane region" description="Helical" evidence="7">
    <location>
        <begin position="155"/>
        <end position="182"/>
    </location>
</feature>
<feature type="transmembrane region" description="Helical" evidence="7">
    <location>
        <begin position="71"/>
        <end position="92"/>
    </location>
</feature>
<dbReference type="EMBL" id="CM029043">
    <property type="protein sequence ID" value="KAG2608979.1"/>
    <property type="molecule type" value="Genomic_DNA"/>
</dbReference>
<evidence type="ECO:0000256" key="2">
    <source>
        <dbReference type="ARBA" id="ARBA00022692"/>
    </source>
</evidence>
<comment type="subcellular location">
    <subcellularLocation>
        <location evidence="1">Endomembrane system</location>
        <topology evidence="1">Multi-pass membrane protein</topology>
    </subcellularLocation>
</comment>
<comment type="caution">
    <text evidence="8">The sequence shown here is derived from an EMBL/GenBank/DDBJ whole genome shotgun (WGS) entry which is preliminary data.</text>
</comment>
<dbReference type="PANTHER" id="PTHR31769">
    <property type="entry name" value="OS07G0462200 PROTEIN-RELATED"/>
    <property type="match status" value="1"/>
</dbReference>
<evidence type="ECO:0000256" key="1">
    <source>
        <dbReference type="ARBA" id="ARBA00004127"/>
    </source>
</evidence>
<evidence type="ECO:0000313" key="8">
    <source>
        <dbReference type="EMBL" id="KAG2608979.1"/>
    </source>
</evidence>
<dbReference type="GO" id="GO:0012505">
    <property type="term" value="C:endomembrane system"/>
    <property type="evidence" value="ECO:0007669"/>
    <property type="project" value="UniProtKB-SubCell"/>
</dbReference>
<feature type="transmembrane region" description="Helical" evidence="7">
    <location>
        <begin position="117"/>
        <end position="143"/>
    </location>
</feature>
<organism evidence="8 9">
    <name type="scientific">Panicum virgatum</name>
    <name type="common">Blackwell switchgrass</name>
    <dbReference type="NCBI Taxonomy" id="38727"/>
    <lineage>
        <taxon>Eukaryota</taxon>
        <taxon>Viridiplantae</taxon>
        <taxon>Streptophyta</taxon>
        <taxon>Embryophyta</taxon>
        <taxon>Tracheophyta</taxon>
        <taxon>Spermatophyta</taxon>
        <taxon>Magnoliopsida</taxon>
        <taxon>Liliopsida</taxon>
        <taxon>Poales</taxon>
        <taxon>Poaceae</taxon>
        <taxon>PACMAD clade</taxon>
        <taxon>Panicoideae</taxon>
        <taxon>Panicodae</taxon>
        <taxon>Paniceae</taxon>
        <taxon>Panicinae</taxon>
        <taxon>Panicum</taxon>
        <taxon>Panicum sect. Hiantes</taxon>
    </lineage>
</organism>
<evidence type="ECO:0000256" key="7">
    <source>
        <dbReference type="SAM" id="Phobius"/>
    </source>
</evidence>
<protein>
    <submittedName>
        <fullName evidence="8">Uncharacterized protein</fullName>
    </submittedName>
</protein>
<evidence type="ECO:0000256" key="5">
    <source>
        <dbReference type="ARBA" id="ARBA00023136"/>
    </source>
</evidence>
<evidence type="ECO:0000256" key="3">
    <source>
        <dbReference type="ARBA" id="ARBA00022729"/>
    </source>
</evidence>
<feature type="transmembrane region" description="Helical" evidence="7">
    <location>
        <begin position="202"/>
        <end position="225"/>
    </location>
</feature>
<name>A0A8T0TM09_PANVG</name>
<keyword evidence="2 7" id="KW-0812">Transmembrane</keyword>
<dbReference type="AlphaFoldDB" id="A0A8T0TM09"/>
<dbReference type="Pfam" id="PF06749">
    <property type="entry name" value="DUF1218"/>
    <property type="match status" value="1"/>
</dbReference>
<sequence length="273" mass="29311">MTAVGWWQSRGINATREKNSVESSPVGPNRQIFSSPPLLCLQLQLLLQRAVGGGDRRGEERWVGREMERKVVAVCAVVGFLGVLSAALGFAAEATRVKVSDVQTDSPGECIYPRSPALALGLISAVCLMLAQSVINTVAGCICCKRHPVPSDTNWSVALISFIISWCTFIIAFLLLLTGAALNDQRGAENMYFGSFCYVVKPGVFSGGAVLSLASVALAIVYYVALSSSKSPPPTFATPQNQGIAMGQPVIPQQSSEPVFVHEDTYNRRQQFP</sequence>
<gene>
    <name evidence="8" type="ORF">PVAP13_4KG001500</name>
</gene>
<keyword evidence="3" id="KW-0732">Signal</keyword>
<evidence type="ECO:0000256" key="6">
    <source>
        <dbReference type="ARBA" id="ARBA00029467"/>
    </source>
</evidence>
<keyword evidence="9" id="KW-1185">Reference proteome</keyword>
<reference evidence="8" key="1">
    <citation type="submission" date="2020-05" db="EMBL/GenBank/DDBJ databases">
        <title>WGS assembly of Panicum virgatum.</title>
        <authorList>
            <person name="Lovell J.T."/>
            <person name="Jenkins J."/>
            <person name="Shu S."/>
            <person name="Juenger T.E."/>
            <person name="Schmutz J."/>
        </authorList>
    </citation>
    <scope>NUCLEOTIDE SEQUENCE</scope>
    <source>
        <strain evidence="8">AP13</strain>
    </source>
</reference>
<keyword evidence="4 7" id="KW-1133">Transmembrane helix</keyword>
<comment type="similarity">
    <text evidence="6">Belongs to the DESIGUAL family.</text>
</comment>
<dbReference type="InterPro" id="IPR052222">
    <property type="entry name" value="DESIGUAL"/>
</dbReference>
<keyword evidence="5 7" id="KW-0472">Membrane</keyword>
<evidence type="ECO:0000313" key="9">
    <source>
        <dbReference type="Proteomes" id="UP000823388"/>
    </source>
</evidence>
<proteinExistence type="inferred from homology"/>